<gene>
    <name evidence="13 16" type="primary">dapB</name>
    <name evidence="16" type="ORF">GCM10009755_12800</name>
</gene>
<evidence type="ECO:0000313" key="16">
    <source>
        <dbReference type="EMBL" id="GAA2004732.1"/>
    </source>
</evidence>
<dbReference type="InterPro" id="IPR000846">
    <property type="entry name" value="DapB_N"/>
</dbReference>
<keyword evidence="4 13" id="KW-0521">NADP</keyword>
<dbReference type="Gene3D" id="3.30.360.10">
    <property type="entry name" value="Dihydrodipicolinate Reductase, domain 2"/>
    <property type="match status" value="1"/>
</dbReference>
<evidence type="ECO:0000256" key="1">
    <source>
        <dbReference type="ARBA" id="ARBA00006642"/>
    </source>
</evidence>
<feature type="binding site" evidence="13">
    <location>
        <begin position="77"/>
        <end position="79"/>
    </location>
    <ligand>
        <name>NAD(+)</name>
        <dbReference type="ChEBI" id="CHEBI:57540"/>
    </ligand>
</feature>
<evidence type="ECO:0000313" key="17">
    <source>
        <dbReference type="Proteomes" id="UP001500755"/>
    </source>
</evidence>
<comment type="catalytic activity">
    <reaction evidence="12 13">
        <text>(S)-2,3,4,5-tetrahydrodipicolinate + NAD(+) + H2O = (2S,4S)-4-hydroxy-2,3,4,5-tetrahydrodipicolinate + NADH + H(+)</text>
        <dbReference type="Rhea" id="RHEA:35323"/>
        <dbReference type="ChEBI" id="CHEBI:15377"/>
        <dbReference type="ChEBI" id="CHEBI:15378"/>
        <dbReference type="ChEBI" id="CHEBI:16845"/>
        <dbReference type="ChEBI" id="CHEBI:57540"/>
        <dbReference type="ChEBI" id="CHEBI:57945"/>
        <dbReference type="ChEBI" id="CHEBI:67139"/>
        <dbReference type="EC" id="1.17.1.8"/>
    </reaction>
</comment>
<dbReference type="InterPro" id="IPR022663">
    <property type="entry name" value="DapB_C"/>
</dbReference>
<keyword evidence="3 13" id="KW-0028">Amino-acid biosynthesis</keyword>
<dbReference type="Pfam" id="PF05173">
    <property type="entry name" value="DapB_C"/>
    <property type="match status" value="1"/>
</dbReference>
<dbReference type="EC" id="1.17.1.8" evidence="10 13"/>
<dbReference type="Pfam" id="PF01113">
    <property type="entry name" value="DapB_N"/>
    <property type="match status" value="1"/>
</dbReference>
<keyword evidence="6 13" id="KW-0560">Oxidoreductase</keyword>
<dbReference type="PROSITE" id="PS01298">
    <property type="entry name" value="DAPB"/>
    <property type="match status" value="1"/>
</dbReference>
<dbReference type="InterPro" id="IPR023940">
    <property type="entry name" value="DHDPR_bac"/>
</dbReference>
<feature type="binding site" evidence="13">
    <location>
        <begin position="144"/>
        <end position="145"/>
    </location>
    <ligand>
        <name>(S)-2,3,4,5-tetrahydrodipicolinate</name>
        <dbReference type="ChEBI" id="CHEBI:16845"/>
    </ligand>
</feature>
<name>A0ABN2TCF3_9MICO</name>
<evidence type="ECO:0000256" key="11">
    <source>
        <dbReference type="ARBA" id="ARBA00049080"/>
    </source>
</evidence>
<feature type="binding site" evidence="13">
    <location>
        <begin position="104"/>
        <end position="107"/>
    </location>
    <ligand>
        <name>NAD(+)</name>
        <dbReference type="ChEBI" id="CHEBI:57540"/>
    </ligand>
</feature>
<evidence type="ECO:0000256" key="13">
    <source>
        <dbReference type="HAMAP-Rule" id="MF_00102"/>
    </source>
</evidence>
<keyword evidence="17" id="KW-1185">Reference proteome</keyword>
<accession>A0ABN2TCF3</accession>
<evidence type="ECO:0000256" key="5">
    <source>
        <dbReference type="ARBA" id="ARBA00022915"/>
    </source>
</evidence>
<dbReference type="PANTHER" id="PTHR20836">
    <property type="entry name" value="DIHYDRODIPICOLINATE REDUCTASE"/>
    <property type="match status" value="1"/>
</dbReference>
<comment type="subcellular location">
    <subcellularLocation>
        <location evidence="13">Cytoplasm</location>
    </subcellularLocation>
</comment>
<dbReference type="InterPro" id="IPR036291">
    <property type="entry name" value="NAD(P)-bd_dom_sf"/>
</dbReference>
<organism evidence="16 17">
    <name type="scientific">Brevibacterium samyangense</name>
    <dbReference type="NCBI Taxonomy" id="366888"/>
    <lineage>
        <taxon>Bacteria</taxon>
        <taxon>Bacillati</taxon>
        <taxon>Actinomycetota</taxon>
        <taxon>Actinomycetes</taxon>
        <taxon>Micrococcales</taxon>
        <taxon>Brevibacteriaceae</taxon>
        <taxon>Brevibacterium</taxon>
    </lineage>
</organism>
<feature type="binding site" evidence="13">
    <location>
        <position position="135"/>
    </location>
    <ligand>
        <name>(S)-2,3,4,5-tetrahydrodipicolinate</name>
        <dbReference type="ChEBI" id="CHEBI:16845"/>
    </ligand>
</feature>
<sequence length="251" mass="26218">MTIRVAVIGAAGRMGSHAVEAIEAAEGLELVATVGREDSLDTVLEAGAEVAVELTVPKSTEDNVRFLVEHGLKAVVGTTGWDAEKLARLEELLTAHPESAVLIAPNFSIGAVLAMHFAELAAPYFDSAEVVEIHHTRKLDAPSGTAVHTAQKIAAARTAAGLGAVPDNTESDPLGGRGAVVDGIHVHSVRQAGMNAHEEIHFGSMGEALTIRTDSWSTSAFMPGIVTAVKEIPHRTGLAVGLENYLSLRTA</sequence>
<dbReference type="SUPFAM" id="SSF55347">
    <property type="entry name" value="Glyceraldehyde-3-phosphate dehydrogenase-like, C-terminal domain"/>
    <property type="match status" value="1"/>
</dbReference>
<evidence type="ECO:0000256" key="2">
    <source>
        <dbReference type="ARBA" id="ARBA00022490"/>
    </source>
</evidence>
<evidence type="ECO:0000256" key="3">
    <source>
        <dbReference type="ARBA" id="ARBA00022605"/>
    </source>
</evidence>
<dbReference type="RefSeq" id="WP_344308034.1">
    <property type="nucleotide sequence ID" value="NZ_BAAANO010000012.1"/>
</dbReference>
<keyword evidence="7 13" id="KW-0520">NAD</keyword>
<evidence type="ECO:0000256" key="8">
    <source>
        <dbReference type="ARBA" id="ARBA00023154"/>
    </source>
</evidence>
<dbReference type="EMBL" id="BAAANO010000012">
    <property type="protein sequence ID" value="GAA2004732.1"/>
    <property type="molecule type" value="Genomic_DNA"/>
</dbReference>
<comment type="caution">
    <text evidence="13">Was originally thought to be a dihydrodipicolinate reductase (DHDPR), catalyzing the conversion of dihydrodipicolinate to tetrahydrodipicolinate. However, it was shown in E.coli that the substrate of the enzymatic reaction is not dihydrodipicolinate (DHDP) but in fact (2S,4S)-4-hydroxy-2,3,4,5-tetrahydrodipicolinic acid (HTPA), the product released by the DapA-catalyzed reaction.</text>
</comment>
<protein>
    <recommendedName>
        <fullName evidence="10 13">4-hydroxy-tetrahydrodipicolinate reductase</fullName>
        <shortName evidence="13">HTPA reductase</shortName>
        <ecNumber evidence="10 13">1.17.1.8</ecNumber>
    </recommendedName>
</protein>
<evidence type="ECO:0000259" key="14">
    <source>
        <dbReference type="Pfam" id="PF01113"/>
    </source>
</evidence>
<evidence type="ECO:0000256" key="6">
    <source>
        <dbReference type="ARBA" id="ARBA00023002"/>
    </source>
</evidence>
<keyword evidence="5 13" id="KW-0220">Diaminopimelate biosynthesis</keyword>
<comment type="similarity">
    <text evidence="1 13">Belongs to the DapB family.</text>
</comment>
<dbReference type="PANTHER" id="PTHR20836:SF0">
    <property type="entry name" value="4-HYDROXY-TETRAHYDRODIPICOLINATE REDUCTASE 1, CHLOROPLASTIC-RELATED"/>
    <property type="match status" value="1"/>
</dbReference>
<feature type="domain" description="Dihydrodipicolinate reductase N-terminal" evidence="14">
    <location>
        <begin position="3"/>
        <end position="107"/>
    </location>
</feature>
<comment type="caution">
    <text evidence="13">Lacks conserved residue(s) required for the propagation of feature annotation.</text>
</comment>
<evidence type="ECO:0000256" key="4">
    <source>
        <dbReference type="ARBA" id="ARBA00022857"/>
    </source>
</evidence>
<dbReference type="NCBIfam" id="TIGR00036">
    <property type="entry name" value="dapB"/>
    <property type="match status" value="1"/>
</dbReference>
<keyword evidence="2 13" id="KW-0963">Cytoplasm</keyword>
<feature type="binding site" evidence="13">
    <location>
        <begin position="9"/>
        <end position="14"/>
    </location>
    <ligand>
        <name>NAD(+)</name>
        <dbReference type="ChEBI" id="CHEBI:57540"/>
    </ligand>
</feature>
<feature type="domain" description="Dihydrodipicolinate reductase C-terminal" evidence="15">
    <location>
        <begin position="110"/>
        <end position="245"/>
    </location>
</feature>
<evidence type="ECO:0000256" key="10">
    <source>
        <dbReference type="ARBA" id="ARBA00038983"/>
    </source>
</evidence>
<comment type="subunit">
    <text evidence="13">Homotetramer.</text>
</comment>
<comment type="caution">
    <text evidence="16">The sequence shown here is derived from an EMBL/GenBank/DDBJ whole genome shotgun (WGS) entry which is preliminary data.</text>
</comment>
<comment type="function">
    <text evidence="13">Catalyzes the conversion of 4-hydroxy-tetrahydrodipicolinate (HTPA) to tetrahydrodipicolinate.</text>
</comment>
<comment type="catalytic activity">
    <reaction evidence="11 13">
        <text>(S)-2,3,4,5-tetrahydrodipicolinate + NADP(+) + H2O = (2S,4S)-4-hydroxy-2,3,4,5-tetrahydrodipicolinate + NADPH + H(+)</text>
        <dbReference type="Rhea" id="RHEA:35331"/>
        <dbReference type="ChEBI" id="CHEBI:15377"/>
        <dbReference type="ChEBI" id="CHEBI:15378"/>
        <dbReference type="ChEBI" id="CHEBI:16845"/>
        <dbReference type="ChEBI" id="CHEBI:57783"/>
        <dbReference type="ChEBI" id="CHEBI:58349"/>
        <dbReference type="ChEBI" id="CHEBI:67139"/>
        <dbReference type="EC" id="1.17.1.8"/>
    </reaction>
</comment>
<dbReference type="Gene3D" id="3.40.50.720">
    <property type="entry name" value="NAD(P)-binding Rossmann-like Domain"/>
    <property type="match status" value="1"/>
</dbReference>
<dbReference type="SUPFAM" id="SSF51735">
    <property type="entry name" value="NAD(P)-binding Rossmann-fold domains"/>
    <property type="match status" value="1"/>
</dbReference>
<evidence type="ECO:0000256" key="9">
    <source>
        <dbReference type="ARBA" id="ARBA00037922"/>
    </source>
</evidence>
<dbReference type="InterPro" id="IPR022664">
    <property type="entry name" value="DapB_N_CS"/>
</dbReference>
<evidence type="ECO:0000256" key="12">
    <source>
        <dbReference type="ARBA" id="ARBA00049396"/>
    </source>
</evidence>
<dbReference type="HAMAP" id="MF_00102">
    <property type="entry name" value="DapB"/>
    <property type="match status" value="1"/>
</dbReference>
<feature type="active site" description="Proton donor" evidence="13">
    <location>
        <position position="138"/>
    </location>
</feature>
<keyword evidence="8 13" id="KW-0457">Lysine biosynthesis</keyword>
<dbReference type="PIRSF" id="PIRSF000161">
    <property type="entry name" value="DHPR"/>
    <property type="match status" value="1"/>
</dbReference>
<dbReference type="Proteomes" id="UP001500755">
    <property type="component" value="Unassembled WGS sequence"/>
</dbReference>
<comment type="pathway">
    <text evidence="9 13">Amino-acid biosynthesis; L-lysine biosynthesis via DAP pathway; (S)-tetrahydrodipicolinate from L-aspartate: step 4/4.</text>
</comment>
<proteinExistence type="inferred from homology"/>
<feature type="active site" description="Proton donor/acceptor" evidence="13">
    <location>
        <position position="134"/>
    </location>
</feature>
<dbReference type="CDD" id="cd02274">
    <property type="entry name" value="DHDPR_N"/>
    <property type="match status" value="1"/>
</dbReference>
<evidence type="ECO:0000256" key="7">
    <source>
        <dbReference type="ARBA" id="ARBA00023027"/>
    </source>
</evidence>
<evidence type="ECO:0000259" key="15">
    <source>
        <dbReference type="Pfam" id="PF05173"/>
    </source>
</evidence>
<feature type="binding site" evidence="13">
    <location>
        <position position="36"/>
    </location>
    <ligand>
        <name>NADP(+)</name>
        <dbReference type="ChEBI" id="CHEBI:58349"/>
    </ligand>
</feature>
<reference evidence="16 17" key="1">
    <citation type="journal article" date="2019" name="Int. J. Syst. Evol. Microbiol.">
        <title>The Global Catalogue of Microorganisms (GCM) 10K type strain sequencing project: providing services to taxonomists for standard genome sequencing and annotation.</title>
        <authorList>
            <consortium name="The Broad Institute Genomics Platform"/>
            <consortium name="The Broad Institute Genome Sequencing Center for Infectious Disease"/>
            <person name="Wu L."/>
            <person name="Ma J."/>
        </authorList>
    </citation>
    <scope>NUCLEOTIDE SEQUENCE [LARGE SCALE GENOMIC DNA]</scope>
    <source>
        <strain evidence="16 17">JCM 14546</strain>
    </source>
</reference>